<accession>A0A7J6I421</accession>
<dbReference type="Pfam" id="PF13456">
    <property type="entry name" value="RVT_3"/>
    <property type="match status" value="1"/>
</dbReference>
<dbReference type="Proteomes" id="UP000583929">
    <property type="component" value="Unassembled WGS sequence"/>
</dbReference>
<dbReference type="GO" id="GO:0004523">
    <property type="term" value="F:RNA-DNA hybrid ribonuclease activity"/>
    <property type="evidence" value="ECO:0007669"/>
    <property type="project" value="InterPro"/>
</dbReference>
<dbReference type="AlphaFoldDB" id="A0A7J6I421"/>
<evidence type="ECO:0000313" key="3">
    <source>
        <dbReference type="EMBL" id="KAF4402317.1"/>
    </source>
</evidence>
<evidence type="ECO:0000256" key="1">
    <source>
        <dbReference type="SAM" id="MobiDB-lite"/>
    </source>
</evidence>
<dbReference type="PANTHER" id="PTHR47074">
    <property type="entry name" value="BNAC02G40300D PROTEIN"/>
    <property type="match status" value="1"/>
</dbReference>
<comment type="caution">
    <text evidence="3">The sequence shown here is derived from an EMBL/GenBank/DDBJ whole genome shotgun (WGS) entry which is preliminary data.</text>
</comment>
<dbReference type="EMBL" id="JAATIQ010000008">
    <property type="protein sequence ID" value="KAF4402317.1"/>
    <property type="molecule type" value="Genomic_DNA"/>
</dbReference>
<proteinExistence type="predicted"/>
<protein>
    <recommendedName>
        <fullName evidence="2">RNase H type-1 domain-containing protein</fullName>
    </recommendedName>
</protein>
<feature type="domain" description="RNase H type-1" evidence="2">
    <location>
        <begin position="189"/>
        <end position="304"/>
    </location>
</feature>
<dbReference type="SUPFAM" id="SSF53098">
    <property type="entry name" value="Ribonuclease H-like"/>
    <property type="match status" value="1"/>
</dbReference>
<dbReference type="PANTHER" id="PTHR47074:SF73">
    <property type="entry name" value="OS04G0448401 PROTEIN"/>
    <property type="match status" value="1"/>
</dbReference>
<evidence type="ECO:0000259" key="2">
    <source>
        <dbReference type="Pfam" id="PF13456"/>
    </source>
</evidence>
<dbReference type="Gene3D" id="3.30.420.10">
    <property type="entry name" value="Ribonuclease H-like superfamily/Ribonuclease H"/>
    <property type="match status" value="1"/>
</dbReference>
<keyword evidence="4" id="KW-1185">Reference proteome</keyword>
<feature type="region of interest" description="Disordered" evidence="1">
    <location>
        <begin position="1"/>
        <end position="22"/>
    </location>
</feature>
<sequence length="368" mass="40816">MDPVARIRGVSKDHGRSPCQGSHTEDCVRSFLTVSRGVESAVCVCYLFGESLGMQITSIEIVGDLGKDRLVWKRTPSGCFSAKEAYWADLEHRFGEAQKVWKLIWSSRIHPRAAESSLHIFFECSLTRSVWNSRLFGGKCRDSLSLPVEVRKKFKEFDWITSLAATKVPQQVIQFVHRAAFNSKILVTDGSFKDGCCGLAAVGIERNTSAWSYVCRSSEGISALDAELKAIAMALQWVAGQGWNAVTLFSDCLVAVNALNNSRLPDWKLAAGFSNILKFVKSFDQCFFCFAKRDCITGVNDLAFRARTGNVMDLCCLGEGLPLSILCCLVKSNELMFSFKKLILVYIVSPYHPPICIDTAQPNYPSGK</sequence>
<dbReference type="InterPro" id="IPR012337">
    <property type="entry name" value="RNaseH-like_sf"/>
</dbReference>
<dbReference type="InterPro" id="IPR052929">
    <property type="entry name" value="RNase_H-like_EbsB-rel"/>
</dbReference>
<dbReference type="GO" id="GO:0003676">
    <property type="term" value="F:nucleic acid binding"/>
    <property type="evidence" value="ECO:0007669"/>
    <property type="project" value="InterPro"/>
</dbReference>
<dbReference type="InterPro" id="IPR002156">
    <property type="entry name" value="RNaseH_domain"/>
</dbReference>
<name>A0A7J6I421_CANSA</name>
<evidence type="ECO:0000313" key="4">
    <source>
        <dbReference type="Proteomes" id="UP000583929"/>
    </source>
</evidence>
<organism evidence="3 4">
    <name type="scientific">Cannabis sativa</name>
    <name type="common">Hemp</name>
    <name type="synonym">Marijuana</name>
    <dbReference type="NCBI Taxonomy" id="3483"/>
    <lineage>
        <taxon>Eukaryota</taxon>
        <taxon>Viridiplantae</taxon>
        <taxon>Streptophyta</taxon>
        <taxon>Embryophyta</taxon>
        <taxon>Tracheophyta</taxon>
        <taxon>Spermatophyta</taxon>
        <taxon>Magnoliopsida</taxon>
        <taxon>eudicotyledons</taxon>
        <taxon>Gunneridae</taxon>
        <taxon>Pentapetalae</taxon>
        <taxon>rosids</taxon>
        <taxon>fabids</taxon>
        <taxon>Rosales</taxon>
        <taxon>Cannabaceae</taxon>
        <taxon>Cannabis</taxon>
    </lineage>
</organism>
<dbReference type="InterPro" id="IPR036397">
    <property type="entry name" value="RNaseH_sf"/>
</dbReference>
<gene>
    <name evidence="3" type="ORF">G4B88_003238</name>
</gene>
<reference evidence="3 4" key="1">
    <citation type="journal article" date="2020" name="bioRxiv">
        <title>Sequence and annotation of 42 cannabis genomes reveals extensive copy number variation in cannabinoid synthesis and pathogen resistance genes.</title>
        <authorList>
            <person name="Mckernan K.J."/>
            <person name="Helbert Y."/>
            <person name="Kane L.T."/>
            <person name="Ebling H."/>
            <person name="Zhang L."/>
            <person name="Liu B."/>
            <person name="Eaton Z."/>
            <person name="Mclaughlin S."/>
            <person name="Kingan S."/>
            <person name="Baybayan P."/>
            <person name="Concepcion G."/>
            <person name="Jordan M."/>
            <person name="Riva A."/>
            <person name="Barbazuk W."/>
            <person name="Harkins T."/>
        </authorList>
    </citation>
    <scope>NUCLEOTIDE SEQUENCE [LARGE SCALE GENOMIC DNA]</scope>
    <source>
        <strain evidence="4">cv. Jamaican Lion 4</strain>
        <tissue evidence="3">Leaf</tissue>
    </source>
</reference>